<evidence type="ECO:0000256" key="1">
    <source>
        <dbReference type="SAM" id="MobiDB-lite"/>
    </source>
</evidence>
<keyword evidence="2" id="KW-0812">Transmembrane</keyword>
<dbReference type="RefSeq" id="WP_093142755.1">
    <property type="nucleotide sequence ID" value="NZ_FOXF01000034.1"/>
</dbReference>
<keyword evidence="2" id="KW-1133">Transmembrane helix</keyword>
<evidence type="ECO:0000256" key="2">
    <source>
        <dbReference type="SAM" id="Phobius"/>
    </source>
</evidence>
<reference evidence="3 4" key="1">
    <citation type="submission" date="2016-10" db="EMBL/GenBank/DDBJ databases">
        <authorList>
            <person name="Varghese N."/>
            <person name="Submissions S."/>
        </authorList>
    </citation>
    <scope>NUCLEOTIDE SEQUENCE [LARGE SCALE GENOMIC DNA]</scope>
    <source>
        <strain evidence="3 4">DSM 1361</strain>
    </source>
</reference>
<dbReference type="Pfam" id="PF05309">
    <property type="entry name" value="TraE"/>
    <property type="match status" value="1"/>
</dbReference>
<organism evidence="3 4">
    <name type="scientific">Ruminobacter amylophilus</name>
    <dbReference type="NCBI Taxonomy" id="867"/>
    <lineage>
        <taxon>Bacteria</taxon>
        <taxon>Pseudomonadati</taxon>
        <taxon>Pseudomonadota</taxon>
        <taxon>Gammaproteobacteria</taxon>
        <taxon>Aeromonadales</taxon>
        <taxon>Succinivibrionaceae</taxon>
        <taxon>Ruminobacter</taxon>
    </lineage>
</organism>
<name>A0A662ZJX5_9GAMM</name>
<keyword evidence="2" id="KW-0472">Membrane</keyword>
<keyword evidence="4" id="KW-1185">Reference proteome</keyword>
<dbReference type="EMBL" id="FOXF01000034">
    <property type="protein sequence ID" value="SFP53924.1"/>
    <property type="molecule type" value="Genomic_DNA"/>
</dbReference>
<dbReference type="Proteomes" id="UP000243745">
    <property type="component" value="Unassembled WGS sequence"/>
</dbReference>
<dbReference type="InterPro" id="IPR007973">
    <property type="entry name" value="Pilus_assembly_TraE"/>
</dbReference>
<dbReference type="AlphaFoldDB" id="A0A662ZJX5"/>
<accession>A0A662ZJX5</accession>
<proteinExistence type="predicted"/>
<feature type="transmembrane region" description="Helical" evidence="2">
    <location>
        <begin position="20"/>
        <end position="40"/>
    </location>
</feature>
<evidence type="ECO:0000313" key="4">
    <source>
        <dbReference type="Proteomes" id="UP000243745"/>
    </source>
</evidence>
<gene>
    <name evidence="3" type="ORF">SAMN02910344_01666</name>
</gene>
<feature type="region of interest" description="Disordered" evidence="1">
    <location>
        <begin position="188"/>
        <end position="213"/>
    </location>
</feature>
<evidence type="ECO:0000313" key="3">
    <source>
        <dbReference type="EMBL" id="SFP53924.1"/>
    </source>
</evidence>
<sequence length="213" mass="24328">MDFMKFISSYRGNQHTVRILGISAVCLAVSNCLLAVSLYGHRDAVVLVPPHLSAEVKVVAGRSTESYIRAWGLFLGELVGNISPNNLRFVQDSLDPMISPKVYRQITDILNMQAEQIIADHISITFEPKTVTYEEETGLVFVTGQTQVKGPTGPAKSFIRTYEFLIEMEDFRPMLKWIEMYEGNPRDLKERERISSRTLRDKRKDDRGRTEQQ</sequence>
<dbReference type="OrthoDB" id="7405099at2"/>
<protein>
    <submittedName>
        <fullName evidence="3">Conjugal transfer pilus assembly protein TraE</fullName>
    </submittedName>
</protein>